<feature type="transmembrane region" description="Helical" evidence="7">
    <location>
        <begin position="197"/>
        <end position="218"/>
    </location>
</feature>
<feature type="transmembrane region" description="Helical" evidence="7">
    <location>
        <begin position="298"/>
        <end position="320"/>
    </location>
</feature>
<keyword evidence="5 7" id="KW-1133">Transmembrane helix</keyword>
<dbReference type="PIRSF" id="PIRSF004810">
    <property type="entry name" value="ChrA"/>
    <property type="match status" value="1"/>
</dbReference>
<evidence type="ECO:0000313" key="9">
    <source>
        <dbReference type="Proteomes" id="UP000830116"/>
    </source>
</evidence>
<protein>
    <submittedName>
        <fullName evidence="8">Chromate efflux transporter</fullName>
    </submittedName>
</protein>
<proteinExistence type="inferred from homology"/>
<feature type="transmembrane region" description="Helical" evidence="7">
    <location>
        <begin position="269"/>
        <end position="291"/>
    </location>
</feature>
<gene>
    <name evidence="8" type="primary">chrA</name>
    <name evidence="8" type="ORF">MNR06_04125</name>
</gene>
<evidence type="ECO:0000256" key="7">
    <source>
        <dbReference type="SAM" id="Phobius"/>
    </source>
</evidence>
<organism evidence="8 9">
    <name type="scientific">Bdellovibrio reynosensis</name>
    <dbReference type="NCBI Taxonomy" id="2835041"/>
    <lineage>
        <taxon>Bacteria</taxon>
        <taxon>Pseudomonadati</taxon>
        <taxon>Bdellovibrionota</taxon>
        <taxon>Bdellovibrionia</taxon>
        <taxon>Bdellovibrionales</taxon>
        <taxon>Pseudobdellovibrionaceae</taxon>
        <taxon>Bdellovibrio</taxon>
    </lineage>
</organism>
<comment type="similarity">
    <text evidence="2">Belongs to the chromate ion transporter (CHR) (TC 2.A.51) family.</text>
</comment>
<dbReference type="RefSeq" id="WP_243538925.1">
    <property type="nucleotide sequence ID" value="NZ_CP093442.1"/>
</dbReference>
<dbReference type="InterPro" id="IPR003370">
    <property type="entry name" value="Chromate_transpt"/>
</dbReference>
<name>A0ABY4CEE9_9BACT</name>
<reference evidence="8" key="1">
    <citation type="submission" date="2022-03" db="EMBL/GenBank/DDBJ databases">
        <title>Genome Identification and Characterization of new species Bdellovibrio reynosense LBG001 sp. nov. from a Mexico soil sample.</title>
        <authorList>
            <person name="Camilli A."/>
            <person name="Ajao Y."/>
            <person name="Guo X."/>
        </authorList>
    </citation>
    <scope>NUCLEOTIDE SEQUENCE</scope>
    <source>
        <strain evidence="8">LBG001</strain>
    </source>
</reference>
<feature type="transmembrane region" description="Helical" evidence="7">
    <location>
        <begin position="152"/>
        <end position="185"/>
    </location>
</feature>
<feature type="transmembrane region" description="Helical" evidence="7">
    <location>
        <begin position="74"/>
        <end position="96"/>
    </location>
</feature>
<dbReference type="Proteomes" id="UP000830116">
    <property type="component" value="Chromosome"/>
</dbReference>
<keyword evidence="6 7" id="KW-0472">Membrane</keyword>
<evidence type="ECO:0000256" key="6">
    <source>
        <dbReference type="ARBA" id="ARBA00023136"/>
    </source>
</evidence>
<keyword evidence="9" id="KW-1185">Reference proteome</keyword>
<dbReference type="NCBIfam" id="TIGR00937">
    <property type="entry name" value="2A51"/>
    <property type="match status" value="1"/>
</dbReference>
<sequence length="367" mass="41073">MVELFWLFLKLGATSFGGPAAHIAMMEEEFVHRRQWLTREKFLQLMALTNLIPGPNSTELAIHIGYQKAGWRGFFIAGLSFIFPAFILVTAIAWFYQTYSSLPQVQDFLWGVKAVVFALILIATERFLKQILKIEKYKELTESFFWSRKQRVLIFFILFVSLYLASTNVNEVAILFNCGMISFFISRRLSPNTSRDLGSLFLIFLKIGSILFGSGYVLMSFLQRELVLNRGWITQAQLLDAISVGQFTPGPVFTTASFVGYLLHGVPGAIVATLGIFLPAFIFVALSIWLYKKVADSLVLVEILNGVVAGSVGLLIYTLWVMGQDFSKNLSSILIFISAFLILKFSRISSPILILVGGLLSLLAAKI</sequence>
<keyword evidence="4 7" id="KW-0812">Transmembrane</keyword>
<dbReference type="InterPro" id="IPR014047">
    <property type="entry name" value="Chr_Tranpt_l_chain"/>
</dbReference>
<feature type="transmembrane region" description="Helical" evidence="7">
    <location>
        <begin position="108"/>
        <end position="128"/>
    </location>
</feature>
<feature type="transmembrane region" description="Helical" evidence="7">
    <location>
        <begin position="238"/>
        <end position="263"/>
    </location>
</feature>
<dbReference type="Pfam" id="PF02417">
    <property type="entry name" value="Chromate_transp"/>
    <property type="match status" value="2"/>
</dbReference>
<accession>A0ABY4CEE9</accession>
<evidence type="ECO:0000256" key="5">
    <source>
        <dbReference type="ARBA" id="ARBA00022989"/>
    </source>
</evidence>
<evidence type="ECO:0000256" key="1">
    <source>
        <dbReference type="ARBA" id="ARBA00004651"/>
    </source>
</evidence>
<evidence type="ECO:0000256" key="4">
    <source>
        <dbReference type="ARBA" id="ARBA00022692"/>
    </source>
</evidence>
<feature type="transmembrane region" description="Helical" evidence="7">
    <location>
        <begin position="332"/>
        <end position="365"/>
    </location>
</feature>
<dbReference type="PANTHER" id="PTHR33567">
    <property type="entry name" value="CHROMATE ION TRANSPORTER (EUROFUNG)"/>
    <property type="match status" value="1"/>
</dbReference>
<evidence type="ECO:0000256" key="3">
    <source>
        <dbReference type="ARBA" id="ARBA00022475"/>
    </source>
</evidence>
<dbReference type="PANTHER" id="PTHR33567:SF3">
    <property type="entry name" value="CHROMATE ION TRANSPORTER (EUROFUNG)"/>
    <property type="match status" value="1"/>
</dbReference>
<comment type="subcellular location">
    <subcellularLocation>
        <location evidence="1">Cell membrane</location>
        <topology evidence="1">Multi-pass membrane protein</topology>
    </subcellularLocation>
</comment>
<evidence type="ECO:0000256" key="2">
    <source>
        <dbReference type="ARBA" id="ARBA00005262"/>
    </source>
</evidence>
<keyword evidence="3" id="KW-1003">Cell membrane</keyword>
<dbReference type="EMBL" id="CP093442">
    <property type="protein sequence ID" value="UOF02141.1"/>
    <property type="molecule type" value="Genomic_DNA"/>
</dbReference>
<evidence type="ECO:0000313" key="8">
    <source>
        <dbReference type="EMBL" id="UOF02141.1"/>
    </source>
</evidence>